<keyword evidence="2" id="KW-1185">Reference proteome</keyword>
<dbReference type="EMBL" id="JH994035">
    <property type="protein sequence ID" value="ELQ74626.1"/>
    <property type="molecule type" value="Genomic_DNA"/>
</dbReference>
<accession>L7JUB0</accession>
<evidence type="ECO:0000313" key="1">
    <source>
        <dbReference type="EMBL" id="ELQ74626.1"/>
    </source>
</evidence>
<evidence type="ECO:0000313" key="2">
    <source>
        <dbReference type="Proteomes" id="UP000011185"/>
    </source>
</evidence>
<name>L7JUB0_TRAHO</name>
<gene>
    <name evidence="1" type="ORF">THOM_2541</name>
</gene>
<protein>
    <submittedName>
        <fullName evidence="1">Uncharacterized protein</fullName>
    </submittedName>
</protein>
<proteinExistence type="predicted"/>
<dbReference type="Proteomes" id="UP000011185">
    <property type="component" value="Unassembled WGS sequence"/>
</dbReference>
<organism evidence="1 2">
    <name type="scientific">Trachipleistophora hominis</name>
    <name type="common">Microsporidian parasite</name>
    <dbReference type="NCBI Taxonomy" id="72359"/>
    <lineage>
        <taxon>Eukaryota</taxon>
        <taxon>Fungi</taxon>
        <taxon>Fungi incertae sedis</taxon>
        <taxon>Microsporidia</taxon>
        <taxon>Pleistophoridae</taxon>
        <taxon>Trachipleistophora</taxon>
    </lineage>
</organism>
<dbReference type="VEuPathDB" id="MicrosporidiaDB:THOM_2541"/>
<dbReference type="AlphaFoldDB" id="L7JUB0"/>
<dbReference type="HOGENOM" id="CLU_3034055_0_0_1"/>
<reference evidence="1 2" key="1">
    <citation type="journal article" date="2012" name="PLoS Pathog.">
        <title>The genome of the obligate intracellular parasite Trachipleistophora hominis: new insights into microsporidian genome dynamics and reductive evolution.</title>
        <authorList>
            <person name="Heinz E."/>
            <person name="Williams T.A."/>
            <person name="Nakjang S."/>
            <person name="Noel C.J."/>
            <person name="Swan D.C."/>
            <person name="Goldberg A.V."/>
            <person name="Harris S.R."/>
            <person name="Weinmaier T."/>
            <person name="Markert S."/>
            <person name="Becher D."/>
            <person name="Bernhardt J."/>
            <person name="Dagan T."/>
            <person name="Hacker C."/>
            <person name="Lucocq J.M."/>
            <person name="Schweder T."/>
            <person name="Rattei T."/>
            <person name="Hall N."/>
            <person name="Hirt R.P."/>
            <person name="Embley T.M."/>
        </authorList>
    </citation>
    <scope>NUCLEOTIDE SEQUENCE [LARGE SCALE GENOMIC DNA]</scope>
</reference>
<sequence length="55" mass="6480">MNDCMCLDDCREDNMNDCMCLDDCMEDNTCREDYRVRIVMDILTLNVIKLQIAPL</sequence>
<dbReference type="InParanoid" id="L7JUB0"/>